<keyword evidence="2" id="KW-1185">Reference proteome</keyword>
<reference evidence="1 2" key="1">
    <citation type="submission" date="2023-09" db="EMBL/GenBank/DDBJ databases">
        <authorList>
            <person name="Wang M."/>
        </authorList>
    </citation>
    <scope>NUCLEOTIDE SEQUENCE [LARGE SCALE GENOMIC DNA]</scope>
    <source>
        <strain evidence="1">GT-2023</strain>
        <tissue evidence="1">Liver</tissue>
    </source>
</reference>
<dbReference type="EMBL" id="JAYMGO010000003">
    <property type="protein sequence ID" value="KAL1278847.1"/>
    <property type="molecule type" value="Genomic_DNA"/>
</dbReference>
<proteinExistence type="predicted"/>
<protein>
    <submittedName>
        <fullName evidence="1">Uncharacterized protein</fullName>
    </submittedName>
</protein>
<name>A0ABR3NQ52_9TELE</name>
<evidence type="ECO:0000313" key="1">
    <source>
        <dbReference type="EMBL" id="KAL1278847.1"/>
    </source>
</evidence>
<dbReference type="Proteomes" id="UP001558613">
    <property type="component" value="Unassembled WGS sequence"/>
</dbReference>
<gene>
    <name evidence="1" type="ORF">QQF64_025520</name>
</gene>
<evidence type="ECO:0000313" key="2">
    <source>
        <dbReference type="Proteomes" id="UP001558613"/>
    </source>
</evidence>
<organism evidence="1 2">
    <name type="scientific">Cirrhinus molitorella</name>
    <name type="common">mud carp</name>
    <dbReference type="NCBI Taxonomy" id="172907"/>
    <lineage>
        <taxon>Eukaryota</taxon>
        <taxon>Metazoa</taxon>
        <taxon>Chordata</taxon>
        <taxon>Craniata</taxon>
        <taxon>Vertebrata</taxon>
        <taxon>Euteleostomi</taxon>
        <taxon>Actinopterygii</taxon>
        <taxon>Neopterygii</taxon>
        <taxon>Teleostei</taxon>
        <taxon>Ostariophysi</taxon>
        <taxon>Cypriniformes</taxon>
        <taxon>Cyprinidae</taxon>
        <taxon>Labeoninae</taxon>
        <taxon>Labeonini</taxon>
        <taxon>Cirrhinus</taxon>
    </lineage>
</organism>
<accession>A0ABR3NQ52</accession>
<sequence length="96" mass="10690">MWVTDGIDCISTEMKSNTKFGFLGHMRLLGLKDTLLSETPPGADDEDVANKNEEAYAELIQYLDDKSLSLVMRYAADDGRKALQILRAYYAGKGKP</sequence>
<comment type="caution">
    <text evidence="1">The sequence shown here is derived from an EMBL/GenBank/DDBJ whole genome shotgun (WGS) entry which is preliminary data.</text>
</comment>